<dbReference type="PANTHER" id="PTHR43601:SF3">
    <property type="entry name" value="THIOREDOXIN, MITOCHONDRIAL"/>
    <property type="match status" value="1"/>
</dbReference>
<keyword evidence="1" id="KW-0676">Redox-active center</keyword>
<evidence type="ECO:0000313" key="3">
    <source>
        <dbReference type="EMBL" id="ANU06484.1"/>
    </source>
</evidence>
<dbReference type="OrthoDB" id="7950124at2"/>
<dbReference type="Proteomes" id="UP000092698">
    <property type="component" value="Chromosome"/>
</dbReference>
<evidence type="ECO:0000313" key="4">
    <source>
        <dbReference type="Proteomes" id="UP000092698"/>
    </source>
</evidence>
<accession>A0A1C7D4U7</accession>
<dbReference type="GO" id="GO:0045454">
    <property type="term" value="P:cell redox homeostasis"/>
    <property type="evidence" value="ECO:0007669"/>
    <property type="project" value="TreeGrafter"/>
</dbReference>
<dbReference type="STRING" id="645517.A6F65_00157"/>
<dbReference type="GO" id="GO:0015036">
    <property type="term" value="F:disulfide oxidoreductase activity"/>
    <property type="evidence" value="ECO:0007669"/>
    <property type="project" value="UniProtKB-ARBA"/>
</dbReference>
<dbReference type="SUPFAM" id="SSF52833">
    <property type="entry name" value="Thioredoxin-like"/>
    <property type="match status" value="1"/>
</dbReference>
<reference evidence="3 4" key="1">
    <citation type="submission" date="2016-07" db="EMBL/GenBank/DDBJ databases">
        <title>Complete genome sequence of Altererythrobacter namhicola JCM 16345T, containing esterase-encoding genes.</title>
        <authorList>
            <person name="Cheng H."/>
            <person name="Wu Y.-H."/>
            <person name="Jian S.-L."/>
            <person name="Huo Y.-Y."/>
            <person name="Wang C.-S."/>
            <person name="Xu X.-W."/>
        </authorList>
    </citation>
    <scope>NUCLEOTIDE SEQUENCE [LARGE SCALE GENOMIC DNA]</scope>
    <source>
        <strain evidence="3 4">JCM 16345</strain>
    </source>
</reference>
<sequence length="137" mass="15113">MTRIILIILALAGAAAIAWYALTPKFDDEPATNWPGYEAAQFDALQADGEPIVVDVYAPWCPTCRSQEPILEGFRTDPKFEGVNFVRVDYDNDAQFLETHAIPRQSTVLVFKDGKEVARSVAETDPAKLEALVSQAL</sequence>
<protein>
    <submittedName>
        <fullName evidence="3">Thioredoxin</fullName>
    </submittedName>
</protein>
<dbReference type="Pfam" id="PF00085">
    <property type="entry name" value="Thioredoxin"/>
    <property type="match status" value="1"/>
</dbReference>
<dbReference type="PROSITE" id="PS51352">
    <property type="entry name" value="THIOREDOXIN_2"/>
    <property type="match status" value="1"/>
</dbReference>
<proteinExistence type="predicted"/>
<feature type="domain" description="Thioredoxin" evidence="2">
    <location>
        <begin position="10"/>
        <end position="137"/>
    </location>
</feature>
<dbReference type="AlphaFoldDB" id="A0A1C7D4U7"/>
<dbReference type="CDD" id="cd02947">
    <property type="entry name" value="TRX_family"/>
    <property type="match status" value="1"/>
</dbReference>
<dbReference type="EMBL" id="CP016545">
    <property type="protein sequence ID" value="ANU06484.1"/>
    <property type="molecule type" value="Genomic_DNA"/>
</dbReference>
<organism evidence="3 4">
    <name type="scientific">Paraurantiacibacter namhicola</name>
    <dbReference type="NCBI Taxonomy" id="645517"/>
    <lineage>
        <taxon>Bacteria</taxon>
        <taxon>Pseudomonadati</taxon>
        <taxon>Pseudomonadota</taxon>
        <taxon>Alphaproteobacteria</taxon>
        <taxon>Sphingomonadales</taxon>
        <taxon>Erythrobacteraceae</taxon>
        <taxon>Paraurantiacibacter</taxon>
    </lineage>
</organism>
<evidence type="ECO:0000259" key="2">
    <source>
        <dbReference type="PROSITE" id="PS51352"/>
    </source>
</evidence>
<dbReference type="RefSeq" id="WP_067784714.1">
    <property type="nucleotide sequence ID" value="NZ_CP016545.1"/>
</dbReference>
<dbReference type="PANTHER" id="PTHR43601">
    <property type="entry name" value="THIOREDOXIN, MITOCHONDRIAL"/>
    <property type="match status" value="1"/>
</dbReference>
<dbReference type="KEGG" id="anh:A6F65_00157"/>
<gene>
    <name evidence="3" type="primary">trxA_1</name>
    <name evidence="3" type="ORF">A6F65_00157</name>
</gene>
<dbReference type="PATRIC" id="fig|645517.4.peg.157"/>
<dbReference type="InterPro" id="IPR036249">
    <property type="entry name" value="Thioredoxin-like_sf"/>
</dbReference>
<dbReference type="InterPro" id="IPR017937">
    <property type="entry name" value="Thioredoxin_CS"/>
</dbReference>
<name>A0A1C7D4U7_9SPHN</name>
<dbReference type="InterPro" id="IPR013766">
    <property type="entry name" value="Thioredoxin_domain"/>
</dbReference>
<keyword evidence="4" id="KW-1185">Reference proteome</keyword>
<dbReference type="PROSITE" id="PS00194">
    <property type="entry name" value="THIOREDOXIN_1"/>
    <property type="match status" value="1"/>
</dbReference>
<evidence type="ECO:0000256" key="1">
    <source>
        <dbReference type="ARBA" id="ARBA00023284"/>
    </source>
</evidence>
<dbReference type="Gene3D" id="3.40.30.10">
    <property type="entry name" value="Glutaredoxin"/>
    <property type="match status" value="1"/>
</dbReference>